<organism evidence="1 2">
    <name type="scientific">Methylotuvimicrobium alcaliphilum (strain DSM 19304 / NCIMB 14124 / VKM B-2133 / 20Z)</name>
    <name type="common">Methylomicrobium alcaliphilum</name>
    <dbReference type="NCBI Taxonomy" id="1091494"/>
    <lineage>
        <taxon>Bacteria</taxon>
        <taxon>Pseudomonadati</taxon>
        <taxon>Pseudomonadota</taxon>
        <taxon>Gammaproteobacteria</taxon>
        <taxon>Methylococcales</taxon>
        <taxon>Methylococcaceae</taxon>
        <taxon>Methylotuvimicrobium</taxon>
    </lineage>
</organism>
<proteinExistence type="predicted"/>
<dbReference type="EMBL" id="FO082060">
    <property type="protein sequence ID" value="CCE23757.1"/>
    <property type="molecule type" value="Genomic_DNA"/>
</dbReference>
<sequence>MTNCVYIFLDEGGNFDFSSKGTPYFVLTSVTMKRPFSTYTQIDEYKHDCLEYGLNTEYFHCAEDNAHVRKKVFGILGNALNHIKIDSLVVEKRKTEPALHDEKQFYPKMLGYLLRHVMERENGTHIDEIIVITDTIPIKRKRESVEKAIKHILKEMLPEDCRFKILHHASKSHYGLQIADYCNWAIFRKWQTGDTEYYDRIKPALSSEFDIFRTGTRYYY</sequence>
<evidence type="ECO:0000313" key="1">
    <source>
        <dbReference type="EMBL" id="CCE23757.1"/>
    </source>
</evidence>
<protein>
    <recommendedName>
        <fullName evidence="3">DUF3800 domain-containing protein</fullName>
    </recommendedName>
</protein>
<dbReference type="HOGENOM" id="CLU_073545_1_0_6"/>
<evidence type="ECO:0008006" key="3">
    <source>
        <dbReference type="Google" id="ProtNLM"/>
    </source>
</evidence>
<dbReference type="RefSeq" id="WP_014148547.1">
    <property type="nucleotide sequence ID" value="NC_016112.1"/>
</dbReference>
<keyword evidence="2" id="KW-1185">Reference proteome</keyword>
<name>G4T422_META2</name>
<dbReference type="InterPro" id="IPR024524">
    <property type="entry name" value="DUF3800"/>
</dbReference>
<dbReference type="AlphaFoldDB" id="G4T422"/>
<dbReference type="STRING" id="1091494.MEALZ_2071"/>
<gene>
    <name evidence="1" type="ordered locus">MEALZ_2071</name>
</gene>
<dbReference type="KEGG" id="mah:MEALZ_2071"/>
<dbReference type="Pfam" id="PF12686">
    <property type="entry name" value="DUF3800"/>
    <property type="match status" value="1"/>
</dbReference>
<reference evidence="2" key="1">
    <citation type="journal article" date="2012" name="J. Bacteriol.">
        <title>Genome sequence of the haloalkaliphilic methanotrophic bacterium Methylomicrobium alcaliphilum 20Z.</title>
        <authorList>
            <person name="Vuilleumier S."/>
            <person name="Khmelenina V.N."/>
            <person name="Bringel F."/>
            <person name="Reshetnikov A.S."/>
            <person name="Lajus A."/>
            <person name="Mangenot S."/>
            <person name="Rouy Z."/>
            <person name="Op den Camp H.J."/>
            <person name="Jetten M.S."/>
            <person name="Dispirito A.A."/>
            <person name="Dunfield P."/>
            <person name="Klotz M.G."/>
            <person name="Semrau J.D."/>
            <person name="Stein L.Y."/>
            <person name="Barbe V."/>
            <person name="Medigue C."/>
            <person name="Trotsenko Y.A."/>
            <person name="Kalyuzhnaya M.G."/>
        </authorList>
    </citation>
    <scope>NUCLEOTIDE SEQUENCE [LARGE SCALE GENOMIC DNA]</scope>
    <source>
        <strain evidence="2">DSM 19304 / NCIMB 14124 / VKM B-2133 / 20Z</strain>
    </source>
</reference>
<accession>G4T422</accession>
<dbReference type="Proteomes" id="UP000008315">
    <property type="component" value="Chromosome"/>
</dbReference>
<evidence type="ECO:0000313" key="2">
    <source>
        <dbReference type="Proteomes" id="UP000008315"/>
    </source>
</evidence>
<dbReference type="PATRIC" id="fig|271065.3.peg.2129"/>